<evidence type="ECO:0000256" key="2">
    <source>
        <dbReference type="ARBA" id="ARBA00023004"/>
    </source>
</evidence>
<accession>A0A7H1NR40</accession>
<gene>
    <name evidence="4" type="ORF">JGUZn3_10220</name>
</gene>
<name>A0A7H1NR40_9PROT</name>
<dbReference type="InterPro" id="IPR036249">
    <property type="entry name" value="Thioredoxin-like_sf"/>
</dbReference>
<evidence type="ECO:0000313" key="4">
    <source>
        <dbReference type="EMBL" id="QNT78250.1"/>
    </source>
</evidence>
<dbReference type="Gene3D" id="1.10.10.1590">
    <property type="entry name" value="NADH-quinone oxidoreductase subunit E"/>
    <property type="match status" value="1"/>
</dbReference>
<dbReference type="Pfam" id="PF01257">
    <property type="entry name" value="2Fe-2S_thioredx"/>
    <property type="match status" value="1"/>
</dbReference>
<dbReference type="AlphaFoldDB" id="A0A7H1NR40"/>
<sequence>MGPLLYLVQNQILEETGRSWIPKVVMDEVAMILDMAPIRVYEVASFYTKKVECLPMPYGLVCFCT</sequence>
<protein>
    <submittedName>
        <fullName evidence="4">Uncharacterized protein</fullName>
    </submittedName>
</protein>
<dbReference type="Proteomes" id="UP000516349">
    <property type="component" value="Chromosome"/>
</dbReference>
<organism evidence="4 5">
    <name type="scientific">Entomobacter blattae</name>
    <dbReference type="NCBI Taxonomy" id="2762277"/>
    <lineage>
        <taxon>Bacteria</taxon>
        <taxon>Pseudomonadati</taxon>
        <taxon>Pseudomonadota</taxon>
        <taxon>Alphaproteobacteria</taxon>
        <taxon>Acetobacterales</taxon>
        <taxon>Acetobacteraceae</taxon>
        <taxon>Entomobacter</taxon>
    </lineage>
</organism>
<dbReference type="InterPro" id="IPR041921">
    <property type="entry name" value="NuoE_N"/>
</dbReference>
<proteinExistence type="predicted"/>
<keyword evidence="2" id="KW-0408">Iron</keyword>
<dbReference type="GO" id="GO:0051536">
    <property type="term" value="F:iron-sulfur cluster binding"/>
    <property type="evidence" value="ECO:0007669"/>
    <property type="project" value="UniProtKB-KW"/>
</dbReference>
<reference evidence="4 5" key="1">
    <citation type="submission" date="2020-08" db="EMBL/GenBank/DDBJ databases">
        <title>Complete genome sequence of Entomobacter blattae G55GP.</title>
        <authorList>
            <person name="Poehlein A."/>
            <person name="Guzman J."/>
            <person name="Daniel R."/>
            <person name="Vilcinskas A."/>
        </authorList>
    </citation>
    <scope>NUCLEOTIDE SEQUENCE [LARGE SCALE GENOMIC DNA]</scope>
    <source>
        <strain evidence="4 5">G55GP</strain>
    </source>
</reference>
<evidence type="ECO:0000313" key="5">
    <source>
        <dbReference type="Proteomes" id="UP000516349"/>
    </source>
</evidence>
<dbReference type="EMBL" id="CP060244">
    <property type="protein sequence ID" value="QNT78250.1"/>
    <property type="molecule type" value="Genomic_DNA"/>
</dbReference>
<dbReference type="GO" id="GO:0046872">
    <property type="term" value="F:metal ion binding"/>
    <property type="evidence" value="ECO:0007669"/>
    <property type="project" value="UniProtKB-KW"/>
</dbReference>
<dbReference type="SUPFAM" id="SSF52833">
    <property type="entry name" value="Thioredoxin-like"/>
    <property type="match status" value="1"/>
</dbReference>
<keyword evidence="3" id="KW-0411">Iron-sulfur</keyword>
<keyword evidence="1" id="KW-0479">Metal-binding</keyword>
<evidence type="ECO:0000256" key="1">
    <source>
        <dbReference type="ARBA" id="ARBA00022723"/>
    </source>
</evidence>
<evidence type="ECO:0000256" key="3">
    <source>
        <dbReference type="ARBA" id="ARBA00023014"/>
    </source>
</evidence>
<dbReference type="KEGG" id="ebla:JGUZn3_10220"/>
<keyword evidence="5" id="KW-1185">Reference proteome</keyword>